<dbReference type="Pfam" id="PF11397">
    <property type="entry name" value="GlcNAc"/>
    <property type="match status" value="1"/>
</dbReference>
<dbReference type="SUPFAM" id="SSF53448">
    <property type="entry name" value="Nucleotide-diphospho-sugar transferases"/>
    <property type="match status" value="1"/>
</dbReference>
<comment type="caution">
    <text evidence="1">The sequence shown here is derived from an EMBL/GenBank/DDBJ whole genome shotgun (WGS) entry which is preliminary data.</text>
</comment>
<sequence length="363" mass="42049">MVTFSAIFFGYSLFISRNNCMLTKYRTHTKMSIFISIASYQDPLLVSTIFSAYNNAEKKDDLIFSICDQSDDGIEVNEISFSNQIHYEHVDPLFSKGPCWARHRAQSFFNEEDFFLQVDSHTQFAPGWDKIFTEQLEKISTIQSDDNYFKKPVITSYPRSFKVLDFDKGLFSLNTGDKHTQVITYRKDSLFLKGSFSRQIGIPTKHSDITHAILMAAGCIFTRGSFVKEIPYDPNYYFYGEELSMALRAFTRGYSFFHIPDVPLFHLYTDTSDIPRKLHWDPEDDQKRAIKWTELDQKSLNRLNDLFAGKVEDPMNLGDERSLEDYALISGIDLKNNVVLDLEKATESNFLESLDWKISPLKQ</sequence>
<organism evidence="1 2">
    <name type="scientific">SAR86 cluster bacterium</name>
    <dbReference type="NCBI Taxonomy" id="2030880"/>
    <lineage>
        <taxon>Bacteria</taxon>
        <taxon>Pseudomonadati</taxon>
        <taxon>Pseudomonadota</taxon>
        <taxon>Gammaproteobacteria</taxon>
        <taxon>SAR86 cluster</taxon>
    </lineage>
</organism>
<accession>A0A520LQZ2</accession>
<dbReference type="Gene3D" id="3.90.550.10">
    <property type="entry name" value="Spore Coat Polysaccharide Biosynthesis Protein SpsA, Chain A"/>
    <property type="match status" value="1"/>
</dbReference>
<dbReference type="PANTHER" id="PTHR34496:SF10">
    <property type="entry name" value="GLCNAC TRANSFERASE"/>
    <property type="match status" value="1"/>
</dbReference>
<dbReference type="Proteomes" id="UP000319023">
    <property type="component" value="Unassembled WGS sequence"/>
</dbReference>
<proteinExistence type="predicted"/>
<dbReference type="EMBL" id="SHBN01000051">
    <property type="protein sequence ID" value="RZO10817.1"/>
    <property type="molecule type" value="Genomic_DNA"/>
</dbReference>
<reference evidence="1 2" key="1">
    <citation type="submission" date="2019-02" db="EMBL/GenBank/DDBJ databases">
        <title>Prokaryotic population dynamics and viral predation in marine succession experiment using metagenomics: the confinement effect.</title>
        <authorList>
            <person name="Haro-Moreno J.M."/>
            <person name="Rodriguez-Valera F."/>
            <person name="Lopez-Perez M."/>
        </authorList>
    </citation>
    <scope>NUCLEOTIDE SEQUENCE [LARGE SCALE GENOMIC DNA]</scope>
    <source>
        <strain evidence="1">MED-G168</strain>
    </source>
</reference>
<evidence type="ECO:0008006" key="3">
    <source>
        <dbReference type="Google" id="ProtNLM"/>
    </source>
</evidence>
<evidence type="ECO:0000313" key="2">
    <source>
        <dbReference type="Proteomes" id="UP000319023"/>
    </source>
</evidence>
<gene>
    <name evidence="1" type="ORF">EVB01_02830</name>
</gene>
<name>A0A520LQZ2_9GAMM</name>
<dbReference type="AlphaFoldDB" id="A0A520LQZ2"/>
<dbReference type="PANTHER" id="PTHR34496">
    <property type="entry name" value="GLCNAC TRANSFERASE-RELATED"/>
    <property type="match status" value="1"/>
</dbReference>
<evidence type="ECO:0000313" key="1">
    <source>
        <dbReference type="EMBL" id="RZO10817.1"/>
    </source>
</evidence>
<protein>
    <recommendedName>
        <fullName evidence="3">Glycosyltransferase</fullName>
    </recommendedName>
</protein>
<dbReference type="InterPro" id="IPR021067">
    <property type="entry name" value="Glycosyltransferase"/>
</dbReference>
<dbReference type="InterPro" id="IPR029044">
    <property type="entry name" value="Nucleotide-diphossugar_trans"/>
</dbReference>